<dbReference type="Proteomes" id="UP000290560">
    <property type="component" value="Unassembled WGS sequence"/>
</dbReference>
<gene>
    <name evidence="1" type="ORF">BHM03_00006944</name>
</gene>
<reference evidence="1" key="1">
    <citation type="journal article" date="2018" name="Data Brief">
        <title>Genome sequence data from 17 accessions of Ensete ventricosum, a staple food crop for millions in Ethiopia.</title>
        <authorList>
            <person name="Yemataw Z."/>
            <person name="Muzemil S."/>
            <person name="Ambachew D."/>
            <person name="Tripathi L."/>
            <person name="Tesfaye K."/>
            <person name="Chala A."/>
            <person name="Farbos A."/>
            <person name="O'Neill P."/>
            <person name="Moore K."/>
            <person name="Grant M."/>
            <person name="Studholme D.J."/>
        </authorList>
    </citation>
    <scope>NUCLEOTIDE SEQUENCE [LARGE SCALE GENOMIC DNA]</scope>
    <source>
        <tissue evidence="1">Leaf</tissue>
    </source>
</reference>
<evidence type="ECO:0000313" key="1">
    <source>
        <dbReference type="EMBL" id="RZR71740.1"/>
    </source>
</evidence>
<dbReference type="AlphaFoldDB" id="A0A444CYW4"/>
<dbReference type="EMBL" id="KV875577">
    <property type="protein sequence ID" value="RZR71740.1"/>
    <property type="molecule type" value="Genomic_DNA"/>
</dbReference>
<organism evidence="1">
    <name type="scientific">Ensete ventricosum</name>
    <name type="common">Abyssinian banana</name>
    <name type="synonym">Musa ensete</name>
    <dbReference type="NCBI Taxonomy" id="4639"/>
    <lineage>
        <taxon>Eukaryota</taxon>
        <taxon>Viridiplantae</taxon>
        <taxon>Streptophyta</taxon>
        <taxon>Embryophyta</taxon>
        <taxon>Tracheophyta</taxon>
        <taxon>Spermatophyta</taxon>
        <taxon>Magnoliopsida</taxon>
        <taxon>Liliopsida</taxon>
        <taxon>Zingiberales</taxon>
        <taxon>Musaceae</taxon>
        <taxon>Ensete</taxon>
    </lineage>
</organism>
<accession>A0A444CYW4</accession>
<sequence>MQWADATEVGRFNPGGGRGGLTWASLQNLSGVIRSGGGGEGPDTGEEAVRGVAGVLLLVSGWAYAVGVAVRVRRFAAHEMRQAAFFPCLSDVCAVSRTQNHHMRVRVCRPTPNSVSCNHMRRFCRRVAWGRNRLVLYEYGFAANAITSHFSYKYELHEFC</sequence>
<proteinExistence type="predicted"/>
<name>A0A444CYW4_ENSVE</name>
<protein>
    <submittedName>
        <fullName evidence="1">Uncharacterized protein</fullName>
    </submittedName>
</protein>